<reference evidence="4 5" key="1">
    <citation type="submission" date="2013-12" db="EMBL/GenBank/DDBJ databases">
        <title>Draft genome of the parsitic nematode Ancylostoma duodenale.</title>
        <authorList>
            <person name="Mitreva M."/>
        </authorList>
    </citation>
    <scope>NUCLEOTIDE SEQUENCE [LARGE SCALE GENOMIC DNA]</scope>
    <source>
        <strain evidence="4 5">Zhejiang</strain>
    </source>
</reference>
<protein>
    <submittedName>
        <fullName evidence="4">EF hand</fullName>
    </submittedName>
</protein>
<organism evidence="4 5">
    <name type="scientific">Ancylostoma duodenale</name>
    <dbReference type="NCBI Taxonomy" id="51022"/>
    <lineage>
        <taxon>Eukaryota</taxon>
        <taxon>Metazoa</taxon>
        <taxon>Ecdysozoa</taxon>
        <taxon>Nematoda</taxon>
        <taxon>Chromadorea</taxon>
        <taxon>Rhabditida</taxon>
        <taxon>Rhabditina</taxon>
        <taxon>Rhabditomorpha</taxon>
        <taxon>Strongyloidea</taxon>
        <taxon>Ancylostomatidae</taxon>
        <taxon>Ancylostomatinae</taxon>
        <taxon>Ancylostoma</taxon>
    </lineage>
</organism>
<dbReference type="Proteomes" id="UP000054047">
    <property type="component" value="Unassembled WGS sequence"/>
</dbReference>
<dbReference type="SUPFAM" id="SSF47473">
    <property type="entry name" value="EF-hand"/>
    <property type="match status" value="1"/>
</dbReference>
<dbReference type="PROSITE" id="PS50222">
    <property type="entry name" value="EF_HAND_2"/>
    <property type="match status" value="2"/>
</dbReference>
<keyword evidence="5" id="KW-1185">Reference proteome</keyword>
<sequence>NAIARRSEGSAAHPVDSHYQRLSGGVSDDHCRMYDKGRQEMSCESDAECTSWIRLFRAFDVDHDGYIPTTDLKRSIRESAFSFSLSPDEIDAMMMHIDSNGDKLIDFPEFCTL</sequence>
<dbReference type="CDD" id="cd00051">
    <property type="entry name" value="EFh"/>
    <property type="match status" value="1"/>
</dbReference>
<evidence type="ECO:0000259" key="3">
    <source>
        <dbReference type="PROSITE" id="PS50222"/>
    </source>
</evidence>
<feature type="non-terminal residue" evidence="4">
    <location>
        <position position="1"/>
    </location>
</feature>
<name>A0A0C2FBQ4_9BILA</name>
<feature type="domain" description="EF-hand" evidence="3">
    <location>
        <begin position="47"/>
        <end position="82"/>
    </location>
</feature>
<dbReference type="GO" id="GO:0005509">
    <property type="term" value="F:calcium ion binding"/>
    <property type="evidence" value="ECO:0007669"/>
    <property type="project" value="InterPro"/>
</dbReference>
<evidence type="ECO:0000313" key="4">
    <source>
        <dbReference type="EMBL" id="KIH42481.1"/>
    </source>
</evidence>
<dbReference type="PROSITE" id="PS00018">
    <property type="entry name" value="EF_HAND_1"/>
    <property type="match status" value="1"/>
</dbReference>
<dbReference type="InterPro" id="IPR011992">
    <property type="entry name" value="EF-hand-dom_pair"/>
</dbReference>
<evidence type="ECO:0000256" key="2">
    <source>
        <dbReference type="SAM" id="MobiDB-lite"/>
    </source>
</evidence>
<proteinExistence type="predicted"/>
<gene>
    <name evidence="4" type="ORF">ANCDUO_27534</name>
</gene>
<dbReference type="EMBL" id="KN795633">
    <property type="protein sequence ID" value="KIH42481.1"/>
    <property type="molecule type" value="Genomic_DNA"/>
</dbReference>
<dbReference type="InterPro" id="IPR018247">
    <property type="entry name" value="EF_Hand_1_Ca_BS"/>
</dbReference>
<dbReference type="Gene3D" id="1.10.238.10">
    <property type="entry name" value="EF-hand"/>
    <property type="match status" value="1"/>
</dbReference>
<dbReference type="OrthoDB" id="418595at2759"/>
<accession>A0A0C2FBQ4</accession>
<feature type="non-terminal residue" evidence="4">
    <location>
        <position position="113"/>
    </location>
</feature>
<dbReference type="InterPro" id="IPR002048">
    <property type="entry name" value="EF_hand_dom"/>
</dbReference>
<feature type="region of interest" description="Disordered" evidence="2">
    <location>
        <begin position="1"/>
        <end position="21"/>
    </location>
</feature>
<dbReference type="Pfam" id="PF13499">
    <property type="entry name" value="EF-hand_7"/>
    <property type="match status" value="1"/>
</dbReference>
<evidence type="ECO:0000313" key="5">
    <source>
        <dbReference type="Proteomes" id="UP000054047"/>
    </source>
</evidence>
<feature type="domain" description="EF-hand" evidence="3">
    <location>
        <begin position="85"/>
        <end position="113"/>
    </location>
</feature>
<dbReference type="AlphaFoldDB" id="A0A0C2FBQ4"/>
<evidence type="ECO:0000256" key="1">
    <source>
        <dbReference type="ARBA" id="ARBA00022837"/>
    </source>
</evidence>
<keyword evidence="1" id="KW-0106">Calcium</keyword>